<dbReference type="GO" id="GO:0030632">
    <property type="term" value="P:D-alanine biosynthetic process"/>
    <property type="evidence" value="ECO:0007669"/>
    <property type="project" value="UniProtKB-UniRule"/>
</dbReference>
<feature type="transmembrane region" description="Helical" evidence="7">
    <location>
        <begin position="186"/>
        <end position="205"/>
    </location>
</feature>
<feature type="binding site" evidence="4 6">
    <location>
        <position position="641"/>
    </location>
    <ligand>
        <name>substrate</name>
    </ligand>
</feature>
<reference evidence="9 10" key="1">
    <citation type="submission" date="2021-10" db="EMBL/GenBank/DDBJ databases">
        <title>Anaerobic single-cell dispensing facilitates the cultivation of human gut bacteria.</title>
        <authorList>
            <person name="Afrizal A."/>
        </authorList>
    </citation>
    <scope>NUCLEOTIDE SEQUENCE [LARGE SCALE GENOMIC DNA]</scope>
    <source>
        <strain evidence="9 10">CLA-AA-H277</strain>
    </source>
</reference>
<dbReference type="Gene3D" id="2.40.37.10">
    <property type="entry name" value="Lyase, Ornithine Decarboxylase, Chain A, domain 1"/>
    <property type="match status" value="1"/>
</dbReference>
<dbReference type="InterPro" id="IPR029066">
    <property type="entry name" value="PLP-binding_barrel"/>
</dbReference>
<evidence type="ECO:0000256" key="7">
    <source>
        <dbReference type="SAM" id="Phobius"/>
    </source>
</evidence>
<accession>A0AAE3J6K0</accession>
<keyword evidence="7" id="KW-0812">Transmembrane</keyword>
<evidence type="ECO:0000256" key="3">
    <source>
        <dbReference type="ARBA" id="ARBA00023235"/>
    </source>
</evidence>
<evidence type="ECO:0000256" key="5">
    <source>
        <dbReference type="PIRSR" id="PIRSR600821-50"/>
    </source>
</evidence>
<feature type="transmembrane region" description="Helical" evidence="7">
    <location>
        <begin position="217"/>
        <end position="234"/>
    </location>
</feature>
<feature type="transmembrane region" description="Helical" evidence="7">
    <location>
        <begin position="112"/>
        <end position="135"/>
    </location>
</feature>
<feature type="transmembrane region" description="Helical" evidence="7">
    <location>
        <begin position="246"/>
        <end position="263"/>
    </location>
</feature>
<comment type="catalytic activity">
    <reaction evidence="4">
        <text>L-alanine = D-alanine</text>
        <dbReference type="Rhea" id="RHEA:20249"/>
        <dbReference type="ChEBI" id="CHEBI:57416"/>
        <dbReference type="ChEBI" id="CHEBI:57972"/>
        <dbReference type="EC" id="5.1.1.1"/>
    </reaction>
</comment>
<feature type="active site" description="Proton acceptor; specific for D-alanine" evidence="4">
    <location>
        <position position="366"/>
    </location>
</feature>
<dbReference type="InterPro" id="IPR011079">
    <property type="entry name" value="Ala_racemase_C"/>
</dbReference>
<comment type="cofactor">
    <cofactor evidence="1 4 5">
        <name>pyridoxal 5'-phosphate</name>
        <dbReference type="ChEBI" id="CHEBI:597326"/>
    </cofactor>
</comment>
<evidence type="ECO:0000313" key="9">
    <source>
        <dbReference type="EMBL" id="MCC2190034.1"/>
    </source>
</evidence>
<name>A0AAE3J6K0_9FIRM</name>
<dbReference type="SUPFAM" id="SSF50621">
    <property type="entry name" value="Alanine racemase C-terminal domain-like"/>
    <property type="match status" value="1"/>
</dbReference>
<feature type="transmembrane region" description="Helical" evidence="7">
    <location>
        <begin position="147"/>
        <end position="166"/>
    </location>
</feature>
<keyword evidence="2 4" id="KW-0663">Pyridoxal phosphate</keyword>
<keyword evidence="7" id="KW-1133">Transmembrane helix</keyword>
<dbReference type="Proteomes" id="UP001197875">
    <property type="component" value="Unassembled WGS sequence"/>
</dbReference>
<organism evidence="9 10">
    <name type="scientific">Fusicatenibacter faecihominis</name>
    <dbReference type="NCBI Taxonomy" id="2881276"/>
    <lineage>
        <taxon>Bacteria</taxon>
        <taxon>Bacillati</taxon>
        <taxon>Bacillota</taxon>
        <taxon>Clostridia</taxon>
        <taxon>Lachnospirales</taxon>
        <taxon>Lachnospiraceae</taxon>
        <taxon>Fusicatenibacter</taxon>
    </lineage>
</organism>
<dbReference type="PANTHER" id="PTHR30511">
    <property type="entry name" value="ALANINE RACEMASE"/>
    <property type="match status" value="1"/>
</dbReference>
<feature type="transmembrane region" description="Helical" evidence="7">
    <location>
        <begin position="298"/>
        <end position="320"/>
    </location>
</feature>
<dbReference type="InterPro" id="IPR001608">
    <property type="entry name" value="Ala_racemase_N"/>
</dbReference>
<dbReference type="GO" id="GO:0016747">
    <property type="term" value="F:acyltransferase activity, transferring groups other than amino-acyl groups"/>
    <property type="evidence" value="ECO:0007669"/>
    <property type="project" value="InterPro"/>
</dbReference>
<feature type="transmembrane region" description="Helical" evidence="7">
    <location>
        <begin position="74"/>
        <end position="92"/>
    </location>
</feature>
<dbReference type="GO" id="GO:0030170">
    <property type="term" value="F:pyridoxal phosphate binding"/>
    <property type="evidence" value="ECO:0007669"/>
    <property type="project" value="UniProtKB-UniRule"/>
</dbReference>
<dbReference type="EMBL" id="JAJEPR010000013">
    <property type="protein sequence ID" value="MCC2190034.1"/>
    <property type="molecule type" value="Genomic_DNA"/>
</dbReference>
<dbReference type="InterPro" id="IPR009006">
    <property type="entry name" value="Ala_racemase/Decarboxylase_C"/>
</dbReference>
<feature type="transmembrane region" description="Helical" evidence="7">
    <location>
        <begin position="43"/>
        <end position="62"/>
    </location>
</feature>
<feature type="transmembrane region" description="Helical" evidence="7">
    <location>
        <begin position="270"/>
        <end position="292"/>
    </location>
</feature>
<proteinExistence type="inferred from homology"/>
<evidence type="ECO:0000313" key="10">
    <source>
        <dbReference type="Proteomes" id="UP001197875"/>
    </source>
</evidence>
<dbReference type="NCBIfam" id="TIGR00492">
    <property type="entry name" value="alr"/>
    <property type="match status" value="1"/>
</dbReference>
<comment type="function">
    <text evidence="4">Catalyzes the interconversion of L-alanine and D-alanine. May also act on other amino acids.</text>
</comment>
<sequence>MSRERYDTGIDWLRLAAAILVIAIHTSPLADFSETGNFILTRVLARIAVPFFFITSGYFLLSRYHDSDRKLRHFLKKTGWIYGASILLYLPLNFRNGYFSQSQLLPELLKDLIFDGTMYHLWYLPASMLGMLIAWKLVEKLDFSKGLVMALLLYLVGLFGDSYYVVVEKLPLLKAFYDRLFELFDYTRNGLFFAPVFLMLGGFIADERRKLSSVEAGVGFLISLGLLLAEALILHRHGFQRHDSMYVFLLPAMYFLFHLVLLWKGRRIPLLRPASLVVYLIHPLVIAAVWRFSSQNSLFHFGLVCLLSLLFSFAMAALWLRFSFKKPHNPEKDRAYIELNLANLTHNVSVLKAALPANAELMGVVKREAYGHGSYAVATHLEKTGVKAFAVATIDEGIALRRYGIRGEILILGFTDVRRAKELKTYRLTQTLIDFPYAEKLNRQKIPVSVHIAIDSGMHRLGLDTDDLDGVQKLFQMKHLRIQGIFTHLCCADSRKPEDISFTRKQIRSFYGLISQMETAGLPIPKIHLQSSYGLLNYPDLPCDYVRAGISLYGVFSSPDDRTLLQPKLRPVLALKAKVVLIREISRGETVGYGRTFRAERNSRIAILPIGYGDGLPRNLSGKAMVRISTHLLPVIGRICMDQLAIDLTGADDVSVGDTAILIDNAENSPLLAPNVAALSGSISNELLCRLGARLPVVIAEEAKV</sequence>
<dbReference type="EC" id="5.1.1.1" evidence="4"/>
<dbReference type="InterPro" id="IPR000821">
    <property type="entry name" value="Ala_racemase"/>
</dbReference>
<dbReference type="PANTHER" id="PTHR30511:SF0">
    <property type="entry name" value="ALANINE RACEMASE, CATABOLIC-RELATED"/>
    <property type="match status" value="1"/>
</dbReference>
<feature type="binding site" evidence="4 6">
    <location>
        <position position="460"/>
    </location>
    <ligand>
        <name>substrate</name>
    </ligand>
</feature>
<gene>
    <name evidence="9" type="primary">vanT</name>
    <name evidence="9" type="ORF">LKD71_09490</name>
</gene>
<feature type="active site" description="Proton acceptor; specific for L-alanine" evidence="4">
    <location>
        <position position="593"/>
    </location>
</feature>
<dbReference type="Pfam" id="PF00842">
    <property type="entry name" value="Ala_racemase_C"/>
    <property type="match status" value="1"/>
</dbReference>
<evidence type="ECO:0000259" key="8">
    <source>
        <dbReference type="SMART" id="SM01005"/>
    </source>
</evidence>
<evidence type="ECO:0000256" key="6">
    <source>
        <dbReference type="PIRSR" id="PIRSR600821-52"/>
    </source>
</evidence>
<dbReference type="HAMAP" id="MF_01201">
    <property type="entry name" value="Ala_racemase"/>
    <property type="match status" value="1"/>
</dbReference>
<dbReference type="SMART" id="SM01005">
    <property type="entry name" value="Ala_racemase_C"/>
    <property type="match status" value="1"/>
</dbReference>
<dbReference type="FunFam" id="3.20.20.10:FF:000002">
    <property type="entry name" value="Alanine racemase"/>
    <property type="match status" value="1"/>
</dbReference>
<dbReference type="Pfam" id="PF01168">
    <property type="entry name" value="Ala_racemase_N"/>
    <property type="match status" value="1"/>
</dbReference>
<dbReference type="SUPFAM" id="SSF51419">
    <property type="entry name" value="PLP-binding barrel"/>
    <property type="match status" value="1"/>
</dbReference>
<dbReference type="RefSeq" id="WP_227615224.1">
    <property type="nucleotide sequence ID" value="NZ_JAJEPR010000013.1"/>
</dbReference>
<feature type="domain" description="Alanine racemase C-terminal" evidence="8">
    <location>
        <begin position="572"/>
        <end position="700"/>
    </location>
</feature>
<dbReference type="InterPro" id="IPR002656">
    <property type="entry name" value="Acyl_transf_3_dom"/>
</dbReference>
<keyword evidence="3 4" id="KW-0413">Isomerase</keyword>
<comment type="pathway">
    <text evidence="4">Amino-acid biosynthesis; D-alanine biosynthesis; D-alanine from L-alanine: step 1/1.</text>
</comment>
<keyword evidence="7" id="KW-0472">Membrane</keyword>
<feature type="modified residue" description="N6-(pyridoxal phosphate)lysine" evidence="4 5">
    <location>
        <position position="366"/>
    </location>
</feature>
<evidence type="ECO:0000256" key="1">
    <source>
        <dbReference type="ARBA" id="ARBA00001933"/>
    </source>
</evidence>
<comment type="similarity">
    <text evidence="4">Belongs to the alanine racemase family.</text>
</comment>
<dbReference type="Gene3D" id="3.20.20.10">
    <property type="entry name" value="Alanine racemase"/>
    <property type="match status" value="1"/>
</dbReference>
<evidence type="ECO:0000256" key="2">
    <source>
        <dbReference type="ARBA" id="ARBA00022898"/>
    </source>
</evidence>
<dbReference type="Pfam" id="PF01757">
    <property type="entry name" value="Acyl_transf_3"/>
    <property type="match status" value="1"/>
</dbReference>
<dbReference type="GO" id="GO:0005829">
    <property type="term" value="C:cytosol"/>
    <property type="evidence" value="ECO:0007669"/>
    <property type="project" value="TreeGrafter"/>
</dbReference>
<dbReference type="NCBIfam" id="NF033131">
    <property type="entry name" value="vanT-G-Cterm"/>
    <property type="match status" value="1"/>
</dbReference>
<evidence type="ECO:0000256" key="4">
    <source>
        <dbReference type="HAMAP-Rule" id="MF_01201"/>
    </source>
</evidence>
<keyword evidence="10" id="KW-1185">Reference proteome</keyword>
<dbReference type="GO" id="GO:0008784">
    <property type="term" value="F:alanine racemase activity"/>
    <property type="evidence" value="ECO:0007669"/>
    <property type="project" value="UniProtKB-UniRule"/>
</dbReference>
<dbReference type="AlphaFoldDB" id="A0AAE3J6K0"/>
<feature type="transmembrane region" description="Helical" evidence="7">
    <location>
        <begin position="12"/>
        <end position="31"/>
    </location>
</feature>
<comment type="caution">
    <text evidence="9">The sequence shown here is derived from an EMBL/GenBank/DDBJ whole genome shotgun (WGS) entry which is preliminary data.</text>
</comment>
<protein>
    <recommendedName>
        <fullName evidence="4">Alanine racemase</fullName>
        <ecNumber evidence="4">5.1.1.1</ecNumber>
    </recommendedName>
</protein>
<dbReference type="PRINTS" id="PR00992">
    <property type="entry name" value="ALARACEMASE"/>
</dbReference>